<organism evidence="1 2">
    <name type="scientific">Vibrio marisflavi CECT 7928</name>
    <dbReference type="NCBI Taxonomy" id="634439"/>
    <lineage>
        <taxon>Bacteria</taxon>
        <taxon>Pseudomonadati</taxon>
        <taxon>Pseudomonadota</taxon>
        <taxon>Gammaproteobacteria</taxon>
        <taxon>Vibrionales</taxon>
        <taxon>Vibrionaceae</taxon>
        <taxon>Vibrio</taxon>
    </lineage>
</organism>
<proteinExistence type="predicted"/>
<dbReference type="Proteomes" id="UP000838748">
    <property type="component" value="Unassembled WGS sequence"/>
</dbReference>
<comment type="caution">
    <text evidence="1">The sequence shown here is derived from an EMBL/GenBank/DDBJ whole genome shotgun (WGS) entry which is preliminary data.</text>
</comment>
<accession>A0ABN8E4E9</accession>
<protein>
    <submittedName>
        <fullName evidence="1">Uncharacterized protein</fullName>
    </submittedName>
</protein>
<evidence type="ECO:0000313" key="1">
    <source>
        <dbReference type="EMBL" id="CAH0538977.1"/>
    </source>
</evidence>
<keyword evidence="2" id="KW-1185">Reference proteome</keyword>
<sequence length="84" mass="9652">MNKNKKFTLKVIQKEDSGEGKCLGSSDDIDRKSALYQWLITKRDKGITPFFLALCDENDDCIDAKYIPIEEVRTILKDWGHVSD</sequence>
<evidence type="ECO:0000313" key="2">
    <source>
        <dbReference type="Proteomes" id="UP000838748"/>
    </source>
</evidence>
<dbReference type="EMBL" id="CAKLDM010000002">
    <property type="protein sequence ID" value="CAH0538977.1"/>
    <property type="molecule type" value="Genomic_DNA"/>
</dbReference>
<dbReference type="RefSeq" id="WP_237361135.1">
    <property type="nucleotide sequence ID" value="NZ_CAKLDM010000002.1"/>
</dbReference>
<reference evidence="1" key="1">
    <citation type="submission" date="2021-11" db="EMBL/GenBank/DDBJ databases">
        <authorList>
            <person name="Rodrigo-Torres L."/>
            <person name="Arahal R. D."/>
            <person name="Lucena T."/>
        </authorList>
    </citation>
    <scope>NUCLEOTIDE SEQUENCE</scope>
    <source>
        <strain evidence="1">CECT 7928</strain>
    </source>
</reference>
<name>A0ABN8E4E9_9VIBR</name>
<gene>
    <name evidence="1" type="ORF">VMF7928_01807</name>
</gene>